<proteinExistence type="predicted"/>
<keyword evidence="4" id="KW-1185">Reference proteome</keyword>
<dbReference type="EMBL" id="CP114040">
    <property type="protein sequence ID" value="WAS95103.1"/>
    <property type="molecule type" value="Genomic_DNA"/>
</dbReference>
<gene>
    <name evidence="3" type="ORF">O0S08_02990</name>
</gene>
<organism evidence="3 4">
    <name type="scientific">Nannocystis punicea</name>
    <dbReference type="NCBI Taxonomy" id="2995304"/>
    <lineage>
        <taxon>Bacteria</taxon>
        <taxon>Pseudomonadati</taxon>
        <taxon>Myxococcota</taxon>
        <taxon>Polyangia</taxon>
        <taxon>Nannocystales</taxon>
        <taxon>Nannocystaceae</taxon>
        <taxon>Nannocystis</taxon>
    </lineage>
</organism>
<evidence type="ECO:0000313" key="3">
    <source>
        <dbReference type="EMBL" id="WAS95103.1"/>
    </source>
</evidence>
<evidence type="ECO:0000256" key="2">
    <source>
        <dbReference type="SAM" id="SignalP"/>
    </source>
</evidence>
<dbReference type="RefSeq" id="WP_269037435.1">
    <property type="nucleotide sequence ID" value="NZ_CP114040.1"/>
</dbReference>
<protein>
    <submittedName>
        <fullName evidence="3">Uncharacterized protein</fullName>
    </submittedName>
</protein>
<dbReference type="PROSITE" id="PS51257">
    <property type="entry name" value="PROKAR_LIPOPROTEIN"/>
    <property type="match status" value="1"/>
</dbReference>
<keyword evidence="2" id="KW-0732">Signal</keyword>
<name>A0ABY7H7F8_9BACT</name>
<feature type="chain" id="PRO_5046644114" evidence="2">
    <location>
        <begin position="26"/>
        <end position="229"/>
    </location>
</feature>
<evidence type="ECO:0000313" key="4">
    <source>
        <dbReference type="Proteomes" id="UP001164459"/>
    </source>
</evidence>
<feature type="signal peptide" evidence="2">
    <location>
        <begin position="1"/>
        <end position="25"/>
    </location>
</feature>
<feature type="region of interest" description="Disordered" evidence="1">
    <location>
        <begin position="22"/>
        <end position="72"/>
    </location>
</feature>
<sequence length="229" mass="23885">MKPYLPCLALCILVACGPESGSDSAGTDTDATDASTSGTSTSGASSTAPTTGVSSTAPTTGASSTDPTTDDEPFENSCDCSGPCDLPLCDAFTVNCETDSCDPAWWWAVTDEAALECAIAGLRDGKPGFIEWSREFGFHAGTDEVVRVMVLPGGSVLRRSSTPKICKSGPTMRVAIAEPGHFEGCLAEPDGLARFFCMTDGLLDEFFECTPAGPGECEPDEPDPDWPEE</sequence>
<dbReference type="Proteomes" id="UP001164459">
    <property type="component" value="Chromosome"/>
</dbReference>
<reference evidence="3" key="1">
    <citation type="submission" date="2022-11" db="EMBL/GenBank/DDBJ databases">
        <title>Minimal conservation of predation-associated metabolite biosynthetic gene clusters underscores biosynthetic potential of Myxococcota including descriptions for ten novel species: Archangium lansinium sp. nov., Myxococcus landrumus sp. nov., Nannocystis bai.</title>
        <authorList>
            <person name="Ahearne A."/>
            <person name="Stevens C."/>
            <person name="Dowd S."/>
        </authorList>
    </citation>
    <scope>NUCLEOTIDE SEQUENCE</scope>
    <source>
        <strain evidence="3">Fl3</strain>
    </source>
</reference>
<evidence type="ECO:0000256" key="1">
    <source>
        <dbReference type="SAM" id="MobiDB-lite"/>
    </source>
</evidence>
<accession>A0ABY7H7F8</accession>
<feature type="compositionally biased region" description="Low complexity" evidence="1">
    <location>
        <begin position="22"/>
        <end position="67"/>
    </location>
</feature>